<keyword evidence="2" id="KW-1185">Reference proteome</keyword>
<comment type="caution">
    <text evidence="1">The sequence shown here is derived from an EMBL/GenBank/DDBJ whole genome shotgun (WGS) entry which is preliminary data.</text>
</comment>
<accession>A0A177BA60</accession>
<evidence type="ECO:0000313" key="2">
    <source>
        <dbReference type="Proteomes" id="UP000078046"/>
    </source>
</evidence>
<sequence>MKVFENSELSIDEKCGINVADLHNDVDDSNVYLMMNRLQYIFYPAIKITFFGIRL</sequence>
<reference evidence="1 2" key="1">
    <citation type="submission" date="2016-04" db="EMBL/GenBank/DDBJ databases">
        <title>The genome of Intoshia linei affirms orthonectids as highly simplified spiralians.</title>
        <authorList>
            <person name="Mikhailov K.V."/>
            <person name="Slusarev G.S."/>
            <person name="Nikitin M.A."/>
            <person name="Logacheva M.D."/>
            <person name="Penin A."/>
            <person name="Aleoshin V."/>
            <person name="Panchin Y.V."/>
        </authorList>
    </citation>
    <scope>NUCLEOTIDE SEQUENCE [LARGE SCALE GENOMIC DNA]</scope>
    <source>
        <strain evidence="1">Intl2013</strain>
        <tissue evidence="1">Whole animal</tissue>
    </source>
</reference>
<dbReference type="EMBL" id="LWCA01000071">
    <property type="protein sequence ID" value="OAF71199.1"/>
    <property type="molecule type" value="Genomic_DNA"/>
</dbReference>
<protein>
    <submittedName>
        <fullName evidence="1">Uncharacterized protein</fullName>
    </submittedName>
</protein>
<organism evidence="1 2">
    <name type="scientific">Intoshia linei</name>
    <dbReference type="NCBI Taxonomy" id="1819745"/>
    <lineage>
        <taxon>Eukaryota</taxon>
        <taxon>Metazoa</taxon>
        <taxon>Spiralia</taxon>
        <taxon>Lophotrochozoa</taxon>
        <taxon>Mesozoa</taxon>
        <taxon>Orthonectida</taxon>
        <taxon>Rhopaluridae</taxon>
        <taxon>Intoshia</taxon>
    </lineage>
</organism>
<proteinExistence type="predicted"/>
<evidence type="ECO:0000313" key="1">
    <source>
        <dbReference type="EMBL" id="OAF71199.1"/>
    </source>
</evidence>
<dbReference type="Proteomes" id="UP000078046">
    <property type="component" value="Unassembled WGS sequence"/>
</dbReference>
<name>A0A177BA60_9BILA</name>
<gene>
    <name evidence="1" type="ORF">A3Q56_01048</name>
</gene>
<dbReference type="AlphaFoldDB" id="A0A177BA60"/>